<dbReference type="AlphaFoldDB" id="A0A174GCS7"/>
<evidence type="ECO:0000313" key="2">
    <source>
        <dbReference type="EMBL" id="VYT43862.1"/>
    </source>
</evidence>
<reference evidence="2" key="2">
    <citation type="submission" date="2019-11" db="EMBL/GenBank/DDBJ databases">
        <authorList>
            <person name="Feng L."/>
        </authorList>
    </citation>
    <scope>NUCLEOTIDE SEQUENCE</scope>
    <source>
        <strain evidence="2">BfaecisLFYP10</strain>
    </source>
</reference>
<accession>A0A6N2WRT1</accession>
<organism evidence="1 3">
    <name type="scientific">Bacteroides faecis</name>
    <dbReference type="NCBI Taxonomy" id="674529"/>
    <lineage>
        <taxon>Bacteria</taxon>
        <taxon>Pseudomonadati</taxon>
        <taxon>Bacteroidota</taxon>
        <taxon>Bacteroidia</taxon>
        <taxon>Bacteroidales</taxon>
        <taxon>Bacteroidaceae</taxon>
        <taxon>Bacteroides</taxon>
    </lineage>
</organism>
<dbReference type="EMBL" id="CZAE01000002">
    <property type="protein sequence ID" value="CUO58710.1"/>
    <property type="molecule type" value="Genomic_DNA"/>
</dbReference>
<protein>
    <submittedName>
        <fullName evidence="1">Uncharacterized protein</fullName>
    </submittedName>
</protein>
<accession>A0A174GCS7</accession>
<evidence type="ECO:0000313" key="3">
    <source>
        <dbReference type="Proteomes" id="UP000095606"/>
    </source>
</evidence>
<proteinExistence type="predicted"/>
<sequence>MTTLLLTSIILVFLLIILGITFRKPIIRLIHNHQDTKLRKWCVQQATISKTFDSYDHYTETYYASSNAVAASAERIYLFIKEYITYLSDEEKEAIFPEKYKKKDDS</sequence>
<dbReference type="Proteomes" id="UP000095606">
    <property type="component" value="Unassembled WGS sequence"/>
</dbReference>
<name>A0A174GCS7_9BACE</name>
<reference evidence="1 3" key="1">
    <citation type="submission" date="2015-09" db="EMBL/GenBank/DDBJ databases">
        <authorList>
            <consortium name="Pathogen Informatics"/>
        </authorList>
    </citation>
    <scope>NUCLEOTIDE SEQUENCE [LARGE SCALE GENOMIC DNA]</scope>
    <source>
        <strain evidence="1 3">2789STDY5834846</strain>
    </source>
</reference>
<dbReference type="RefSeq" id="WP_055268832.1">
    <property type="nucleotide sequence ID" value="NZ_CACRSZ010000070.1"/>
</dbReference>
<evidence type="ECO:0000313" key="1">
    <source>
        <dbReference type="EMBL" id="CUO58710.1"/>
    </source>
</evidence>
<dbReference type="EMBL" id="CACRSZ010000070">
    <property type="protein sequence ID" value="VYT43862.1"/>
    <property type="molecule type" value="Genomic_DNA"/>
</dbReference>
<dbReference type="GeneID" id="69590414"/>
<gene>
    <name evidence="2" type="ORF">BFLFYP10_03314</name>
    <name evidence="1" type="ORF">ERS852461_00626</name>
</gene>